<gene>
    <name evidence="1" type="ORF">KCU98_g8787</name>
</gene>
<proteinExistence type="predicted"/>
<reference evidence="1" key="1">
    <citation type="journal article" date="2021" name="J Fungi (Basel)">
        <title>Virulence traits and population genomics of the black yeast Aureobasidium melanogenum.</title>
        <authorList>
            <person name="Cernosa A."/>
            <person name="Sun X."/>
            <person name="Gostincar C."/>
            <person name="Fang C."/>
            <person name="Gunde-Cimerman N."/>
            <person name="Song Z."/>
        </authorList>
    </citation>
    <scope>NUCLEOTIDE SEQUENCE</scope>
    <source>
        <strain evidence="1">EXF-9298</strain>
    </source>
</reference>
<evidence type="ECO:0000313" key="2">
    <source>
        <dbReference type="Proteomes" id="UP000729357"/>
    </source>
</evidence>
<comment type="caution">
    <text evidence="1">The sequence shown here is derived from an EMBL/GenBank/DDBJ whole genome shotgun (WGS) entry which is preliminary data.</text>
</comment>
<organism evidence="1 2">
    <name type="scientific">Aureobasidium melanogenum</name>
    <name type="common">Aureobasidium pullulans var. melanogenum</name>
    <dbReference type="NCBI Taxonomy" id="46634"/>
    <lineage>
        <taxon>Eukaryota</taxon>
        <taxon>Fungi</taxon>
        <taxon>Dikarya</taxon>
        <taxon>Ascomycota</taxon>
        <taxon>Pezizomycotina</taxon>
        <taxon>Dothideomycetes</taxon>
        <taxon>Dothideomycetidae</taxon>
        <taxon>Dothideales</taxon>
        <taxon>Saccotheciaceae</taxon>
        <taxon>Aureobasidium</taxon>
    </lineage>
</organism>
<dbReference type="Proteomes" id="UP000729357">
    <property type="component" value="Unassembled WGS sequence"/>
</dbReference>
<dbReference type="AlphaFoldDB" id="A0A9P8JV34"/>
<evidence type="ECO:0000313" key="1">
    <source>
        <dbReference type="EMBL" id="KAG9979428.1"/>
    </source>
</evidence>
<name>A0A9P8JV34_AURME</name>
<sequence>MFGPAIMTLARDSNVISDCISTCVQMRDESLHMGSTTSAGLTMPPRLLDQLAREDNFVADVGFALLSIGSMFYTPPSEWAIIASTYEARQAESVLSTGGFELTPEPLKSLLRLQLKFDLAASIMTNRPPSANLVIPPGGSMISDADDPLTSYNAFPMLSGFHESCLQPVGSHVSRWDRWFELWSRCMSWFQDRPRKMKPVLESSDEETRHNQPFPIDVFTSATALQANLVMHMSAVTLLSQRPRLTNAPSSFQHLRSRSWHIQKIARMLVGNHFNEQWDPIVIAALFSIGKEMSHPSQQEALLSCFDEIPKTTHIPAEKDLADLRARWQSIQEDRPPNLSHAF</sequence>
<dbReference type="EMBL" id="JAHFXS010001131">
    <property type="protein sequence ID" value="KAG9979428.1"/>
    <property type="molecule type" value="Genomic_DNA"/>
</dbReference>
<keyword evidence="2" id="KW-1185">Reference proteome</keyword>
<feature type="non-terminal residue" evidence="1">
    <location>
        <position position="1"/>
    </location>
</feature>
<protein>
    <submittedName>
        <fullName evidence="1">Uncharacterized protein</fullName>
    </submittedName>
</protein>
<reference evidence="1" key="2">
    <citation type="submission" date="2021-08" db="EMBL/GenBank/DDBJ databases">
        <authorList>
            <person name="Gostincar C."/>
            <person name="Sun X."/>
            <person name="Song Z."/>
            <person name="Gunde-Cimerman N."/>
        </authorList>
    </citation>
    <scope>NUCLEOTIDE SEQUENCE</scope>
    <source>
        <strain evidence="1">EXF-9298</strain>
    </source>
</reference>
<accession>A0A9P8JV34</accession>